<name>A0A1Z4JD72_LEPBY</name>
<protein>
    <submittedName>
        <fullName evidence="1">Uncharacterized protein</fullName>
    </submittedName>
</protein>
<gene>
    <name evidence="1" type="ORF">NIES2135_14990</name>
</gene>
<dbReference type="Pfam" id="PF16734">
    <property type="entry name" value="Pilin_GH"/>
    <property type="match status" value="1"/>
</dbReference>
<dbReference type="Proteomes" id="UP000217895">
    <property type="component" value="Chromosome"/>
</dbReference>
<evidence type="ECO:0000313" key="1">
    <source>
        <dbReference type="EMBL" id="BAY54681.1"/>
    </source>
</evidence>
<reference evidence="1 2" key="1">
    <citation type="submission" date="2017-06" db="EMBL/GenBank/DDBJ databases">
        <title>Genome sequencing of cyanobaciteial culture collection at National Institute for Environmental Studies (NIES).</title>
        <authorList>
            <person name="Hirose Y."/>
            <person name="Shimura Y."/>
            <person name="Fujisawa T."/>
            <person name="Nakamura Y."/>
            <person name="Kawachi M."/>
        </authorList>
    </citation>
    <scope>NUCLEOTIDE SEQUENCE [LARGE SCALE GENOMIC DNA]</scope>
    <source>
        <strain evidence="1 2">NIES-2135</strain>
    </source>
</reference>
<dbReference type="EMBL" id="AP018203">
    <property type="protein sequence ID" value="BAY54681.1"/>
    <property type="molecule type" value="Genomic_DNA"/>
</dbReference>
<dbReference type="AlphaFoldDB" id="A0A1Z4JD72"/>
<accession>A0A1Z4JD72</accession>
<dbReference type="InterPro" id="IPR031975">
    <property type="entry name" value="Pilin_GH"/>
</dbReference>
<sequence>MPHQRNKPIAMLLIMSVCTAISVFGGIKGRSAETRGQSLNSQQIIGRWEGIDSTGILGRTGEATPVTLRFTPMGKAIILTAPSEGLQGFTFDYSLNPQPKPIYLDLDFKPMGANTTVPTIAQFTTPQNLKIQLSGTRLNGDRPKEFLDELNLSRVSDHMVAAFQGEGAVATQLIQAEQSNEGEGKFVMTTLVRSASIYRLETGQFPITLTQLGLGHTATQNYRFEMTVKNDRLTLIARPKKAGLRSYIGITITQTFREDKTTQTLAIANLCQSFRPSTIAPATPVIHHINRAFPAIECGSGSEAVRF</sequence>
<organism evidence="1 2">
    <name type="scientific">Leptolyngbya boryana NIES-2135</name>
    <dbReference type="NCBI Taxonomy" id="1973484"/>
    <lineage>
        <taxon>Bacteria</taxon>
        <taxon>Bacillati</taxon>
        <taxon>Cyanobacteriota</taxon>
        <taxon>Cyanophyceae</taxon>
        <taxon>Leptolyngbyales</taxon>
        <taxon>Leptolyngbyaceae</taxon>
        <taxon>Leptolyngbya group</taxon>
        <taxon>Leptolyngbya</taxon>
    </lineage>
</organism>
<proteinExistence type="predicted"/>
<evidence type="ECO:0000313" key="2">
    <source>
        <dbReference type="Proteomes" id="UP000217895"/>
    </source>
</evidence>
<keyword evidence="2" id="KW-1185">Reference proteome</keyword>